<name>A0A1M6NV15_MALRU</name>
<keyword evidence="3" id="KW-1185">Reference proteome</keyword>
<dbReference type="EMBL" id="FQZT01000034">
    <property type="protein sequence ID" value="SHJ99454.1"/>
    <property type="molecule type" value="Genomic_DNA"/>
</dbReference>
<dbReference type="SUPFAM" id="SSF48295">
    <property type="entry name" value="TrpR-like"/>
    <property type="match status" value="1"/>
</dbReference>
<dbReference type="AlphaFoldDB" id="A0A1M6NV15"/>
<proteinExistence type="predicted"/>
<dbReference type="Gene3D" id="1.10.10.10">
    <property type="entry name" value="Winged helix-like DNA-binding domain superfamily/Winged helix DNA-binding domain"/>
    <property type="match status" value="1"/>
</dbReference>
<accession>A0A1M6NV15</accession>
<evidence type="ECO:0008006" key="4">
    <source>
        <dbReference type="Google" id="ProtNLM"/>
    </source>
</evidence>
<gene>
    <name evidence="2" type="ORF">SAMN02745165_03715</name>
</gene>
<reference evidence="2 3" key="1">
    <citation type="submission" date="2016-11" db="EMBL/GenBank/DDBJ databases">
        <authorList>
            <person name="Jaros S."/>
            <person name="Januszkiewicz K."/>
            <person name="Wedrychowicz H."/>
        </authorList>
    </citation>
    <scope>NUCLEOTIDE SEQUENCE [LARGE SCALE GENOMIC DNA]</scope>
    <source>
        <strain evidence="2 3">DSM 5091</strain>
    </source>
</reference>
<dbReference type="OrthoDB" id="1095781at2"/>
<evidence type="ECO:0000256" key="1">
    <source>
        <dbReference type="SAM" id="MobiDB-lite"/>
    </source>
</evidence>
<sequence length="87" mass="9993">MTVKNQNETATGPLAEGQRWSAARKREVVLRMLRGESVDALSRELNIEIYRLEEWREKALTGIDESLKKRQGDPVQAELNQAMRRIG</sequence>
<dbReference type="Proteomes" id="UP000184171">
    <property type="component" value="Unassembled WGS sequence"/>
</dbReference>
<dbReference type="GO" id="GO:0043565">
    <property type="term" value="F:sequence-specific DNA binding"/>
    <property type="evidence" value="ECO:0007669"/>
    <property type="project" value="InterPro"/>
</dbReference>
<evidence type="ECO:0000313" key="2">
    <source>
        <dbReference type="EMBL" id="SHJ99454.1"/>
    </source>
</evidence>
<evidence type="ECO:0000313" key="3">
    <source>
        <dbReference type="Proteomes" id="UP000184171"/>
    </source>
</evidence>
<protein>
    <recommendedName>
        <fullName evidence="4">Transposase</fullName>
    </recommendedName>
</protein>
<feature type="region of interest" description="Disordered" evidence="1">
    <location>
        <begin position="1"/>
        <end position="20"/>
    </location>
</feature>
<organism evidence="2 3">
    <name type="scientific">Malonomonas rubra DSM 5091</name>
    <dbReference type="NCBI Taxonomy" id="1122189"/>
    <lineage>
        <taxon>Bacteria</taxon>
        <taxon>Pseudomonadati</taxon>
        <taxon>Thermodesulfobacteriota</taxon>
        <taxon>Desulfuromonadia</taxon>
        <taxon>Desulfuromonadales</taxon>
        <taxon>Geopsychrobacteraceae</taxon>
        <taxon>Malonomonas</taxon>
    </lineage>
</organism>
<dbReference type="InterPro" id="IPR036388">
    <property type="entry name" value="WH-like_DNA-bd_sf"/>
</dbReference>
<dbReference type="InterPro" id="IPR010921">
    <property type="entry name" value="Trp_repressor/repl_initiator"/>
</dbReference>
<feature type="non-terminal residue" evidence="2">
    <location>
        <position position="87"/>
    </location>
</feature>
<feature type="compositionally biased region" description="Polar residues" evidence="1">
    <location>
        <begin position="1"/>
        <end position="10"/>
    </location>
</feature>